<protein>
    <submittedName>
        <fullName evidence="10">Glycerol channel</fullName>
    </submittedName>
</protein>
<dbReference type="InterPro" id="IPR023271">
    <property type="entry name" value="Aquaporin-like"/>
</dbReference>
<name>A0ABR0KD26_9EURO</name>
<evidence type="ECO:0000256" key="1">
    <source>
        <dbReference type="ARBA" id="ARBA00004141"/>
    </source>
</evidence>
<evidence type="ECO:0000313" key="10">
    <source>
        <dbReference type="EMBL" id="KAK5093712.1"/>
    </source>
</evidence>
<comment type="subcellular location">
    <subcellularLocation>
        <location evidence="1">Membrane</location>
        <topology evidence="1">Multi-pass membrane protein</topology>
    </subcellularLocation>
</comment>
<dbReference type="InterPro" id="IPR022357">
    <property type="entry name" value="MIP_CS"/>
</dbReference>
<dbReference type="Gene3D" id="1.20.1080.10">
    <property type="entry name" value="Glycerol uptake facilitator protein"/>
    <property type="match status" value="1"/>
</dbReference>
<evidence type="ECO:0000256" key="2">
    <source>
        <dbReference type="ARBA" id="ARBA00006175"/>
    </source>
</evidence>
<evidence type="ECO:0000256" key="6">
    <source>
        <dbReference type="ARBA" id="ARBA00023136"/>
    </source>
</evidence>
<dbReference type="SUPFAM" id="SSF81338">
    <property type="entry name" value="Aquaporin-like"/>
    <property type="match status" value="1"/>
</dbReference>
<evidence type="ECO:0000256" key="3">
    <source>
        <dbReference type="ARBA" id="ARBA00022448"/>
    </source>
</evidence>
<feature type="region of interest" description="Disordered" evidence="8">
    <location>
        <begin position="1"/>
        <end position="33"/>
    </location>
</feature>
<keyword evidence="3 7" id="KW-0813">Transport</keyword>
<dbReference type="EMBL" id="JAVRRG010000040">
    <property type="protein sequence ID" value="KAK5093712.1"/>
    <property type="molecule type" value="Genomic_DNA"/>
</dbReference>
<keyword evidence="4 7" id="KW-0812">Transmembrane</keyword>
<dbReference type="PRINTS" id="PR00783">
    <property type="entry name" value="MINTRINSICP"/>
</dbReference>
<keyword evidence="11" id="KW-1185">Reference proteome</keyword>
<evidence type="ECO:0000256" key="5">
    <source>
        <dbReference type="ARBA" id="ARBA00022989"/>
    </source>
</evidence>
<dbReference type="Proteomes" id="UP001345013">
    <property type="component" value="Unassembled WGS sequence"/>
</dbReference>
<evidence type="ECO:0000256" key="9">
    <source>
        <dbReference type="SAM" id="Phobius"/>
    </source>
</evidence>
<comment type="caution">
    <text evidence="10">The sequence shown here is derived from an EMBL/GenBank/DDBJ whole genome shotgun (WGS) entry which is preliminary data.</text>
</comment>
<dbReference type="PROSITE" id="PS00221">
    <property type="entry name" value="MIP"/>
    <property type="match status" value="1"/>
</dbReference>
<feature type="transmembrane region" description="Helical" evidence="9">
    <location>
        <begin position="253"/>
        <end position="269"/>
    </location>
</feature>
<evidence type="ECO:0000256" key="8">
    <source>
        <dbReference type="SAM" id="MobiDB-lite"/>
    </source>
</evidence>
<evidence type="ECO:0000256" key="4">
    <source>
        <dbReference type="ARBA" id="ARBA00022692"/>
    </source>
</evidence>
<feature type="transmembrane region" description="Helical" evidence="9">
    <location>
        <begin position="331"/>
        <end position="351"/>
    </location>
</feature>
<reference evidence="10 11" key="1">
    <citation type="submission" date="2023-08" db="EMBL/GenBank/DDBJ databases">
        <title>Black Yeasts Isolated from many extreme environments.</title>
        <authorList>
            <person name="Coleine C."/>
            <person name="Stajich J.E."/>
            <person name="Selbmann L."/>
        </authorList>
    </citation>
    <scope>NUCLEOTIDE SEQUENCE [LARGE SCALE GENOMIC DNA]</scope>
    <source>
        <strain evidence="10 11">CCFEE 5885</strain>
    </source>
</reference>
<dbReference type="NCBIfam" id="TIGR00861">
    <property type="entry name" value="MIP"/>
    <property type="match status" value="1"/>
</dbReference>
<accession>A0ABR0KD26</accession>
<dbReference type="InterPro" id="IPR000425">
    <property type="entry name" value="MIP"/>
</dbReference>
<sequence length="393" mass="43712">MDAHEYGSKPPKHQSPPTSGSSDEDTIAAHKEHPHYYPHDEYEHLRNKPDVNQPNLNRADTAATYETYDEGTGTVDNRKQVDQIKIDYDHHKHLWWYRARYVMQDAFSEFCGTMIMIIFGDGSVAQVTLSANPNLPEASQNKGNYQSISWGWGIGVMLGVYVCAKSGGHLNPAVTLSSCIYRGFPWWKFPIYACAQVTGCFCGAAIIYGNYKSAIDAYEGYGVRTVPGYSDTATAGVFSTYPQPFLTKTGQCFSEIIATAVLIFVIFALKDGRNMGADNLLPLMLFFLIFGIGATLGWETGYSINLARDFGPRLFTYFVGYGNEVWSAGNYYFWVPMVCPFIGGAFGGFLYDVLMYTGKSPINTPWLGIKALVKPDKDKLRNVVMEGDPERAA</sequence>
<keyword evidence="5 9" id="KW-1133">Transmembrane helix</keyword>
<comment type="similarity">
    <text evidence="2 7">Belongs to the MIP/aquaporin (TC 1.A.8) family.</text>
</comment>
<gene>
    <name evidence="10" type="primary">FPS1_1</name>
    <name evidence="10" type="ORF">LTR24_004094</name>
</gene>
<evidence type="ECO:0000313" key="11">
    <source>
        <dbReference type="Proteomes" id="UP001345013"/>
    </source>
</evidence>
<dbReference type="CDD" id="cd00333">
    <property type="entry name" value="MIP"/>
    <property type="match status" value="1"/>
</dbReference>
<proteinExistence type="inferred from homology"/>
<dbReference type="PANTHER" id="PTHR43829">
    <property type="entry name" value="AQUAPORIN OR AQUAGLYCEROPORIN RELATED"/>
    <property type="match status" value="1"/>
</dbReference>
<evidence type="ECO:0000256" key="7">
    <source>
        <dbReference type="RuleBase" id="RU000477"/>
    </source>
</evidence>
<dbReference type="Pfam" id="PF00230">
    <property type="entry name" value="MIP"/>
    <property type="match status" value="1"/>
</dbReference>
<keyword evidence="6 9" id="KW-0472">Membrane</keyword>
<dbReference type="InterPro" id="IPR050363">
    <property type="entry name" value="MIP/Aquaporin"/>
</dbReference>
<dbReference type="PANTHER" id="PTHR43829:SF9">
    <property type="entry name" value="AQUAPORIN-9"/>
    <property type="match status" value="1"/>
</dbReference>
<feature type="transmembrane region" description="Helical" evidence="9">
    <location>
        <begin position="281"/>
        <end position="298"/>
    </location>
</feature>
<organism evidence="10 11">
    <name type="scientific">Lithohypha guttulata</name>
    <dbReference type="NCBI Taxonomy" id="1690604"/>
    <lineage>
        <taxon>Eukaryota</taxon>
        <taxon>Fungi</taxon>
        <taxon>Dikarya</taxon>
        <taxon>Ascomycota</taxon>
        <taxon>Pezizomycotina</taxon>
        <taxon>Eurotiomycetes</taxon>
        <taxon>Chaetothyriomycetidae</taxon>
        <taxon>Chaetothyriales</taxon>
        <taxon>Trichomeriaceae</taxon>
        <taxon>Lithohypha</taxon>
    </lineage>
</organism>